<keyword evidence="8" id="KW-1185">Reference proteome</keyword>
<keyword evidence="5 6" id="KW-0349">Heme</keyword>
<dbReference type="PANTHER" id="PTHR46300:SF11">
    <property type="entry name" value="OXIDOREDUCTASE, PUTATIVE-RELATED"/>
    <property type="match status" value="1"/>
</dbReference>
<dbReference type="InterPro" id="IPR036396">
    <property type="entry name" value="Cyt_P450_sf"/>
</dbReference>
<evidence type="ECO:0000313" key="8">
    <source>
        <dbReference type="Proteomes" id="UP001140560"/>
    </source>
</evidence>
<dbReference type="PROSITE" id="PS00086">
    <property type="entry name" value="CYTOCHROME_P450"/>
    <property type="match status" value="1"/>
</dbReference>
<dbReference type="GO" id="GO:0020037">
    <property type="term" value="F:heme binding"/>
    <property type="evidence" value="ECO:0007669"/>
    <property type="project" value="InterPro"/>
</dbReference>
<comment type="cofactor">
    <cofactor evidence="5">
        <name>heme</name>
        <dbReference type="ChEBI" id="CHEBI:30413"/>
    </cofactor>
</comment>
<evidence type="ECO:0000256" key="6">
    <source>
        <dbReference type="RuleBase" id="RU000461"/>
    </source>
</evidence>
<dbReference type="GO" id="GO:0005506">
    <property type="term" value="F:iron ion binding"/>
    <property type="evidence" value="ECO:0007669"/>
    <property type="project" value="InterPro"/>
</dbReference>
<evidence type="ECO:0000256" key="3">
    <source>
        <dbReference type="ARBA" id="ARBA00023002"/>
    </source>
</evidence>
<reference evidence="7" key="1">
    <citation type="submission" date="2022-10" db="EMBL/GenBank/DDBJ databases">
        <title>Tapping the CABI collections for fungal endophytes: first genome assemblies for Collariella, Neodidymelliopsis, Ascochyta clinopodiicola, Didymella pomorum, Didymosphaeria variabile, Neocosmospora piperis and Neocucurbitaria cava.</title>
        <authorList>
            <person name="Hill R."/>
        </authorList>
    </citation>
    <scope>NUCLEOTIDE SEQUENCE</scope>
    <source>
        <strain evidence="7">IMI 356814</strain>
    </source>
</reference>
<dbReference type="GO" id="GO:0016705">
    <property type="term" value="F:oxidoreductase activity, acting on paired donors, with incorporation or reduction of molecular oxygen"/>
    <property type="evidence" value="ECO:0007669"/>
    <property type="project" value="InterPro"/>
</dbReference>
<dbReference type="PRINTS" id="PR00463">
    <property type="entry name" value="EP450I"/>
</dbReference>
<proteinExistence type="inferred from homology"/>
<organism evidence="7 8">
    <name type="scientific">Neocucurbitaria cava</name>
    <dbReference type="NCBI Taxonomy" id="798079"/>
    <lineage>
        <taxon>Eukaryota</taxon>
        <taxon>Fungi</taxon>
        <taxon>Dikarya</taxon>
        <taxon>Ascomycota</taxon>
        <taxon>Pezizomycotina</taxon>
        <taxon>Dothideomycetes</taxon>
        <taxon>Pleosporomycetidae</taxon>
        <taxon>Pleosporales</taxon>
        <taxon>Pleosporineae</taxon>
        <taxon>Cucurbitariaceae</taxon>
        <taxon>Neocucurbitaria</taxon>
    </lineage>
</organism>
<evidence type="ECO:0000256" key="4">
    <source>
        <dbReference type="ARBA" id="ARBA00023004"/>
    </source>
</evidence>
<dbReference type="Gene3D" id="1.10.630.10">
    <property type="entry name" value="Cytochrome P450"/>
    <property type="match status" value="1"/>
</dbReference>
<dbReference type="InterPro" id="IPR001128">
    <property type="entry name" value="Cyt_P450"/>
</dbReference>
<keyword evidence="3 6" id="KW-0560">Oxidoreductase</keyword>
<dbReference type="AlphaFoldDB" id="A0A9W9CK54"/>
<dbReference type="GO" id="GO:0004497">
    <property type="term" value="F:monooxygenase activity"/>
    <property type="evidence" value="ECO:0007669"/>
    <property type="project" value="UniProtKB-KW"/>
</dbReference>
<dbReference type="InterPro" id="IPR002401">
    <property type="entry name" value="Cyt_P450_E_grp-I"/>
</dbReference>
<dbReference type="PRINTS" id="PR00385">
    <property type="entry name" value="P450"/>
</dbReference>
<dbReference type="Proteomes" id="UP001140560">
    <property type="component" value="Unassembled WGS sequence"/>
</dbReference>
<evidence type="ECO:0000256" key="1">
    <source>
        <dbReference type="ARBA" id="ARBA00010617"/>
    </source>
</evidence>
<gene>
    <name evidence="7" type="ORF">N0V83_008132</name>
</gene>
<accession>A0A9W9CK54</accession>
<dbReference type="EMBL" id="JAPEUY010000014">
    <property type="protein sequence ID" value="KAJ4366496.1"/>
    <property type="molecule type" value="Genomic_DNA"/>
</dbReference>
<dbReference type="OrthoDB" id="1103324at2759"/>
<dbReference type="InterPro" id="IPR017972">
    <property type="entry name" value="Cyt_P450_CS"/>
</dbReference>
<name>A0A9W9CK54_9PLEO</name>
<dbReference type="SUPFAM" id="SSF48264">
    <property type="entry name" value="Cytochrome P450"/>
    <property type="match status" value="1"/>
</dbReference>
<protein>
    <recommendedName>
        <fullName evidence="9">Cytochrome P450</fullName>
    </recommendedName>
</protein>
<evidence type="ECO:0000256" key="5">
    <source>
        <dbReference type="PIRSR" id="PIRSR602401-1"/>
    </source>
</evidence>
<evidence type="ECO:0008006" key="9">
    <source>
        <dbReference type="Google" id="ProtNLM"/>
    </source>
</evidence>
<feature type="binding site" description="axial binding residue" evidence="5">
    <location>
        <position position="130"/>
    </location>
    <ligand>
        <name>heme</name>
        <dbReference type="ChEBI" id="CHEBI:30413"/>
    </ligand>
    <ligandPart>
        <name>Fe</name>
        <dbReference type="ChEBI" id="CHEBI:18248"/>
    </ligandPart>
</feature>
<sequence length="225" mass="25652">MKFPEAQRRAHEEIDNIVGDSRLPTFDDEEALPFIRAAVKEVLRIRPVTKIGAPHYTTADVVYKDYVIPKNTVVSLCHYAIHYDTKKWDNPNDFDPSRYLDYPLKAGAYAAAADPNERDHFDFGAGRRICPGMHLAENSLFITLASILWLFEIKPPLDQNGVEQELDVSDEAYEEGANTLPKPYEIRFVPINQERVKILQKAWAEAQRDGFHLGNVQVDIEGVVR</sequence>
<keyword evidence="4 5" id="KW-0408">Iron</keyword>
<keyword evidence="6" id="KW-0503">Monooxygenase</keyword>
<evidence type="ECO:0000256" key="2">
    <source>
        <dbReference type="ARBA" id="ARBA00022723"/>
    </source>
</evidence>
<dbReference type="Pfam" id="PF00067">
    <property type="entry name" value="p450"/>
    <property type="match status" value="1"/>
</dbReference>
<comment type="caution">
    <text evidence="7">The sequence shown here is derived from an EMBL/GenBank/DDBJ whole genome shotgun (WGS) entry which is preliminary data.</text>
</comment>
<dbReference type="InterPro" id="IPR050364">
    <property type="entry name" value="Cytochrome_P450_fung"/>
</dbReference>
<keyword evidence="2 5" id="KW-0479">Metal-binding</keyword>
<evidence type="ECO:0000313" key="7">
    <source>
        <dbReference type="EMBL" id="KAJ4366496.1"/>
    </source>
</evidence>
<dbReference type="PANTHER" id="PTHR46300">
    <property type="entry name" value="P450, PUTATIVE (EUROFUNG)-RELATED-RELATED"/>
    <property type="match status" value="1"/>
</dbReference>
<comment type="similarity">
    <text evidence="1 6">Belongs to the cytochrome P450 family.</text>
</comment>